<sequence>MRLRHRHQRWLELGQTGFAQKVIPRVHNPWKPVLVAAVCLPVQCGSKHTRLHPTDTQPTAGVTYCACIHTYMNMYVCSHTYTRMVMDLVAVTHTHRHTRTHKQQSRN</sequence>
<proteinExistence type="predicted"/>
<dbReference type="AlphaFoldDB" id="A0A7S1NCG7"/>
<protein>
    <submittedName>
        <fullName evidence="1">Uncharacterized protein</fullName>
    </submittedName>
</protein>
<organism evidence="1">
    <name type="scientific">Eutreptiella gymnastica</name>
    <dbReference type="NCBI Taxonomy" id="73025"/>
    <lineage>
        <taxon>Eukaryota</taxon>
        <taxon>Discoba</taxon>
        <taxon>Euglenozoa</taxon>
        <taxon>Euglenida</taxon>
        <taxon>Spirocuta</taxon>
        <taxon>Euglenophyceae</taxon>
        <taxon>Eutreptiales</taxon>
        <taxon>Eutreptiaceae</taxon>
        <taxon>Eutreptiella</taxon>
    </lineage>
</organism>
<accession>A0A7S1NCG7</accession>
<gene>
    <name evidence="1" type="ORF">EGYM00392_LOCUS23068</name>
</gene>
<name>A0A7S1NCG7_9EUGL</name>
<dbReference type="EMBL" id="HBGA01062198">
    <property type="protein sequence ID" value="CAD9011967.1"/>
    <property type="molecule type" value="Transcribed_RNA"/>
</dbReference>
<reference evidence="1" key="1">
    <citation type="submission" date="2021-01" db="EMBL/GenBank/DDBJ databases">
        <authorList>
            <person name="Corre E."/>
            <person name="Pelletier E."/>
            <person name="Niang G."/>
            <person name="Scheremetjew M."/>
            <person name="Finn R."/>
            <person name="Kale V."/>
            <person name="Holt S."/>
            <person name="Cochrane G."/>
            <person name="Meng A."/>
            <person name="Brown T."/>
            <person name="Cohen L."/>
        </authorList>
    </citation>
    <scope>NUCLEOTIDE SEQUENCE</scope>
    <source>
        <strain evidence="1">NIES-381</strain>
    </source>
</reference>
<evidence type="ECO:0000313" key="1">
    <source>
        <dbReference type="EMBL" id="CAD9011967.1"/>
    </source>
</evidence>